<gene>
    <name evidence="3" type="ORF">QYM36_016832</name>
</gene>
<dbReference type="SUPFAM" id="SSF56112">
    <property type="entry name" value="Protein kinase-like (PK-like)"/>
    <property type="match status" value="1"/>
</dbReference>
<dbReference type="GO" id="GO:0005524">
    <property type="term" value="F:ATP binding"/>
    <property type="evidence" value="ECO:0007669"/>
    <property type="project" value="InterPro"/>
</dbReference>
<dbReference type="PROSITE" id="PS50011">
    <property type="entry name" value="PROTEIN_KINASE_DOM"/>
    <property type="match status" value="1"/>
</dbReference>
<evidence type="ECO:0000256" key="1">
    <source>
        <dbReference type="ARBA" id="ARBA00008874"/>
    </source>
</evidence>
<dbReference type="Pfam" id="PF00069">
    <property type="entry name" value="Pkinase"/>
    <property type="match status" value="1"/>
</dbReference>
<proteinExistence type="inferred from homology"/>
<dbReference type="PANTHER" id="PTHR48014:SF21">
    <property type="entry name" value="SERINE_THREONINE-PROTEIN KINASE FRAY2"/>
    <property type="match status" value="1"/>
</dbReference>
<dbReference type="InterPro" id="IPR047173">
    <property type="entry name" value="STRAD_A/B-like"/>
</dbReference>
<dbReference type="GO" id="GO:0006611">
    <property type="term" value="P:protein export from nucleus"/>
    <property type="evidence" value="ECO:0007669"/>
    <property type="project" value="TreeGrafter"/>
</dbReference>
<evidence type="ECO:0000313" key="3">
    <source>
        <dbReference type="EMBL" id="KAK2704566.1"/>
    </source>
</evidence>
<evidence type="ECO:0000259" key="2">
    <source>
        <dbReference type="PROSITE" id="PS50011"/>
    </source>
</evidence>
<dbReference type="Gene3D" id="3.30.200.20">
    <property type="entry name" value="Phosphorylase Kinase, domain 1"/>
    <property type="match status" value="1"/>
</dbReference>
<keyword evidence="4" id="KW-1185">Reference proteome</keyword>
<protein>
    <recommendedName>
        <fullName evidence="2">Protein kinase domain-containing protein</fullName>
    </recommendedName>
</protein>
<name>A0AA88HFF4_ARTSF</name>
<reference evidence="3" key="1">
    <citation type="submission" date="2023-07" db="EMBL/GenBank/DDBJ databases">
        <title>Chromosome-level genome assembly of Artemia franciscana.</title>
        <authorList>
            <person name="Jo E."/>
        </authorList>
    </citation>
    <scope>NUCLEOTIDE SEQUENCE</scope>
    <source>
        <tissue evidence="3">Whole body</tissue>
    </source>
</reference>
<dbReference type="InterPro" id="IPR011009">
    <property type="entry name" value="Kinase-like_dom_sf"/>
</dbReference>
<dbReference type="EMBL" id="JAVRJZ010000021">
    <property type="protein sequence ID" value="KAK2704566.1"/>
    <property type="molecule type" value="Genomic_DNA"/>
</dbReference>
<evidence type="ECO:0000313" key="4">
    <source>
        <dbReference type="Proteomes" id="UP001187531"/>
    </source>
</evidence>
<dbReference type="InterPro" id="IPR000719">
    <property type="entry name" value="Prot_kinase_dom"/>
</dbReference>
<feature type="domain" description="Protein kinase" evidence="2">
    <location>
        <begin position="1"/>
        <end position="260"/>
    </location>
</feature>
<accession>A0AA88HFF4</accession>
<feature type="non-terminal residue" evidence="3">
    <location>
        <position position="330"/>
    </location>
</feature>
<sequence>MRQFSHPNLLQCFGSFVRGSELMVVLPLVVYGSVKDLLSARFQYGFSESMCAAVLSDVLSALEYLHSRGYIHRSLKASHLLISGNGKVILTGLGDAFNCIKGGEMRVKAYELPRMAKCSFPWLSPEVLAQNLQGYCKKSDIYSVGILACELANGNPPFSGVAFTELLLMKLTGTFNPRLHDSTTTAEFTYELETTTHDAVPADSGVFESMQPLAGQCQSREQSAAKRTFSDDFHEFVAVCVQRDIIVRPTASQLKKHSFFNVNRKYMNSFKEALSLVQPLVSLTHENVSDASSDGQKRLILGPFEGLGMPLQNLMGNSFDNASVNTGHQK</sequence>
<dbReference type="GO" id="GO:1902554">
    <property type="term" value="C:serine/threonine protein kinase complex"/>
    <property type="evidence" value="ECO:0007669"/>
    <property type="project" value="TreeGrafter"/>
</dbReference>
<comment type="caution">
    <text evidence="3">The sequence shown here is derived from an EMBL/GenBank/DDBJ whole genome shotgun (WGS) entry which is preliminary data.</text>
</comment>
<dbReference type="Proteomes" id="UP001187531">
    <property type="component" value="Unassembled WGS sequence"/>
</dbReference>
<dbReference type="AlphaFoldDB" id="A0AA88HFF4"/>
<dbReference type="PANTHER" id="PTHR48014">
    <property type="entry name" value="SERINE/THREONINE-PROTEIN KINASE FRAY2"/>
    <property type="match status" value="1"/>
</dbReference>
<dbReference type="Gene3D" id="1.10.510.10">
    <property type="entry name" value="Transferase(Phosphotransferase) domain 1"/>
    <property type="match status" value="1"/>
</dbReference>
<comment type="similarity">
    <text evidence="1">Belongs to the protein kinase superfamily. STE Ser/Thr protein kinase family. STE20 subfamily.</text>
</comment>
<dbReference type="GO" id="GO:0043539">
    <property type="term" value="F:protein serine/threonine kinase activator activity"/>
    <property type="evidence" value="ECO:0007669"/>
    <property type="project" value="InterPro"/>
</dbReference>
<organism evidence="3 4">
    <name type="scientific">Artemia franciscana</name>
    <name type="common">Brine shrimp</name>
    <name type="synonym">Artemia sanfranciscana</name>
    <dbReference type="NCBI Taxonomy" id="6661"/>
    <lineage>
        <taxon>Eukaryota</taxon>
        <taxon>Metazoa</taxon>
        <taxon>Ecdysozoa</taxon>
        <taxon>Arthropoda</taxon>
        <taxon>Crustacea</taxon>
        <taxon>Branchiopoda</taxon>
        <taxon>Anostraca</taxon>
        <taxon>Artemiidae</taxon>
        <taxon>Artemia</taxon>
    </lineage>
</organism>
<dbReference type="GO" id="GO:0004672">
    <property type="term" value="F:protein kinase activity"/>
    <property type="evidence" value="ECO:0007669"/>
    <property type="project" value="InterPro"/>
</dbReference>